<organism evidence="2">
    <name type="scientific">Fagus sylvatica</name>
    <name type="common">Beechnut</name>
    <dbReference type="NCBI Taxonomy" id="28930"/>
    <lineage>
        <taxon>Eukaryota</taxon>
        <taxon>Viridiplantae</taxon>
        <taxon>Streptophyta</taxon>
        <taxon>Embryophyta</taxon>
        <taxon>Tracheophyta</taxon>
        <taxon>Spermatophyta</taxon>
        <taxon>Magnoliopsida</taxon>
        <taxon>eudicotyledons</taxon>
        <taxon>Gunneridae</taxon>
        <taxon>Pentapetalae</taxon>
        <taxon>rosids</taxon>
        <taxon>fabids</taxon>
        <taxon>Fagales</taxon>
        <taxon>Fagaceae</taxon>
        <taxon>Fagus</taxon>
    </lineage>
</organism>
<accession>A0A2N9GGX8</accession>
<sequence>MLFKTGTILSNRRRKLKKSQTKFSLLGKFFLAALAGQKGPGNKNVAQKGAGGTRCSVKPASRNTLLFRSHENPEPSLRSPWFRPSAWNGQANREPLRTRPEEFNHSPYHLSAPAQVTSSRY</sequence>
<dbReference type="AntiFam" id="ANF00039">
    <property type="entry name" value="Antisense to SRP RNA"/>
</dbReference>
<dbReference type="AlphaFoldDB" id="A0A2N9GGX8"/>
<gene>
    <name evidence="2" type="ORF">FSB_LOCUS29649</name>
</gene>
<reference evidence="2" key="1">
    <citation type="submission" date="2018-02" db="EMBL/GenBank/DDBJ databases">
        <authorList>
            <person name="Cohen D.B."/>
            <person name="Kent A.D."/>
        </authorList>
    </citation>
    <scope>NUCLEOTIDE SEQUENCE</scope>
</reference>
<evidence type="ECO:0000313" key="2">
    <source>
        <dbReference type="EMBL" id="SPD01767.1"/>
    </source>
</evidence>
<feature type="compositionally biased region" description="Basic and acidic residues" evidence="1">
    <location>
        <begin position="94"/>
        <end position="104"/>
    </location>
</feature>
<name>A0A2N9GGX8_FAGSY</name>
<feature type="region of interest" description="Disordered" evidence="1">
    <location>
        <begin position="37"/>
        <end position="121"/>
    </location>
</feature>
<dbReference type="EMBL" id="OIVN01002224">
    <property type="protein sequence ID" value="SPD01767.1"/>
    <property type="molecule type" value="Genomic_DNA"/>
</dbReference>
<evidence type="ECO:0000256" key="1">
    <source>
        <dbReference type="SAM" id="MobiDB-lite"/>
    </source>
</evidence>
<protein>
    <submittedName>
        <fullName evidence="2">Uncharacterized protein</fullName>
    </submittedName>
</protein>
<proteinExistence type="predicted"/>